<reference evidence="2" key="1">
    <citation type="journal article" date="2015" name="Genome Announc.">
        <title>Draft Genome Sequence of an Anaerobic Ammonium-Oxidizing Bacterium, "Candidatus Brocadia sinica".</title>
        <authorList>
            <person name="Oshiki M."/>
            <person name="Shinyako-Hata K."/>
            <person name="Satoh H."/>
            <person name="Okabe S."/>
        </authorList>
    </citation>
    <scope>NUCLEOTIDE SEQUENCE [LARGE SCALE GENOMIC DNA]</scope>
    <source>
        <strain evidence="2">JPN1</strain>
    </source>
</reference>
<gene>
    <name evidence="1" type="ORF">BROSI_A1040</name>
</gene>
<dbReference type="Proteomes" id="UP000032309">
    <property type="component" value="Unassembled WGS sequence"/>
</dbReference>
<organism evidence="1 2">
    <name type="scientific">Candidatus Brocadia sinica JPN1</name>
    <dbReference type="NCBI Taxonomy" id="1197129"/>
    <lineage>
        <taxon>Bacteria</taxon>
        <taxon>Pseudomonadati</taxon>
        <taxon>Planctomycetota</taxon>
        <taxon>Candidatus Brocadiia</taxon>
        <taxon>Candidatus Brocadiales</taxon>
        <taxon>Candidatus Brocadiaceae</taxon>
        <taxon>Candidatus Brocadia</taxon>
    </lineage>
</organism>
<evidence type="ECO:0000313" key="1">
    <source>
        <dbReference type="EMBL" id="GAN32525.1"/>
    </source>
</evidence>
<accession>A0ABQ0JUU7</accession>
<protein>
    <submittedName>
        <fullName evidence="1">Uncharacterized protein</fullName>
    </submittedName>
</protein>
<comment type="caution">
    <text evidence="1">The sequence shown here is derived from an EMBL/GenBank/DDBJ whole genome shotgun (WGS) entry which is preliminary data.</text>
</comment>
<sequence length="75" mass="8587">MKYMDALNSTESKIIHPAAVPAKTLKSAEDAMSELATRRWWFSTRLGIIENFAGRGFLRQIFSLVSSLLFMYEIE</sequence>
<dbReference type="EMBL" id="BAFN01000001">
    <property type="protein sequence ID" value="GAN32525.1"/>
    <property type="molecule type" value="Genomic_DNA"/>
</dbReference>
<proteinExistence type="predicted"/>
<keyword evidence="2" id="KW-1185">Reference proteome</keyword>
<evidence type="ECO:0000313" key="2">
    <source>
        <dbReference type="Proteomes" id="UP000032309"/>
    </source>
</evidence>
<name>A0ABQ0JUU7_9BACT</name>